<evidence type="ECO:0000313" key="7">
    <source>
        <dbReference type="Proteomes" id="UP000070612"/>
    </source>
</evidence>
<reference evidence="6 7" key="1">
    <citation type="submission" date="2015-07" db="EMBL/GenBank/DDBJ databases">
        <title>A draft genome sequence of Mycobacterium wolinskyi.</title>
        <authorList>
            <person name="de Man T.J."/>
            <person name="Perry K.A."/>
            <person name="Coulliette A.D."/>
            <person name="Jensen B."/>
            <person name="Toney N.C."/>
            <person name="Limbago B.M."/>
            <person name="Noble-Wang J."/>
        </authorList>
    </citation>
    <scope>NUCLEOTIDE SEQUENCE [LARGE SCALE GENOMIC DNA]</scope>
    <source>
        <strain evidence="6 7">CDC_01</strain>
    </source>
</reference>
<dbReference type="RefSeq" id="WP_067855926.1">
    <property type="nucleotide sequence ID" value="NZ_LGTW01000023.1"/>
</dbReference>
<dbReference type="PRINTS" id="PR00455">
    <property type="entry name" value="HTHTETR"/>
</dbReference>
<dbReference type="GO" id="GO:0003700">
    <property type="term" value="F:DNA-binding transcription factor activity"/>
    <property type="evidence" value="ECO:0007669"/>
    <property type="project" value="TreeGrafter"/>
</dbReference>
<name>A0A132PF53_9MYCO</name>
<keyword evidence="7" id="KW-1185">Reference proteome</keyword>
<evidence type="ECO:0000259" key="5">
    <source>
        <dbReference type="PROSITE" id="PS50977"/>
    </source>
</evidence>
<dbReference type="InterPro" id="IPR001647">
    <property type="entry name" value="HTH_TetR"/>
</dbReference>
<sequence length="213" mass="23711">MVDTVKRPYRSELRAAQAAETRRAVVAAAARLFVEHGYRATTIDAVAAAAGVSRKTVFSSGGGKVDLLKLAVDWAVAGDDQPVGLADRDPITRLFDHDDPVRLLRGWARLLADIDVRTARLFRAVEIAADEDPDAARLLAELHRQRLDGARRVVKHLRERNALTAHRRPGDAVDVAWLATDPVLFDRLVRERGWTVRRFADWLGETLVRELLG</sequence>
<gene>
    <name evidence="6" type="ORF">AFM11_28270</name>
</gene>
<feature type="DNA-binding region" description="H-T-H motif" evidence="4">
    <location>
        <begin position="42"/>
        <end position="61"/>
    </location>
</feature>
<dbReference type="PROSITE" id="PS50977">
    <property type="entry name" value="HTH_TETR_2"/>
    <property type="match status" value="1"/>
</dbReference>
<dbReference type="PANTHER" id="PTHR30055">
    <property type="entry name" value="HTH-TYPE TRANSCRIPTIONAL REGULATOR RUTR"/>
    <property type="match status" value="1"/>
</dbReference>
<evidence type="ECO:0000256" key="2">
    <source>
        <dbReference type="ARBA" id="ARBA00023125"/>
    </source>
</evidence>
<organism evidence="6 7">
    <name type="scientific">Mycolicibacterium wolinskyi</name>
    <dbReference type="NCBI Taxonomy" id="59750"/>
    <lineage>
        <taxon>Bacteria</taxon>
        <taxon>Bacillati</taxon>
        <taxon>Actinomycetota</taxon>
        <taxon>Actinomycetes</taxon>
        <taxon>Mycobacteriales</taxon>
        <taxon>Mycobacteriaceae</taxon>
        <taxon>Mycolicibacterium</taxon>
    </lineage>
</organism>
<dbReference type="AlphaFoldDB" id="A0A132PF53"/>
<dbReference type="Pfam" id="PF00440">
    <property type="entry name" value="TetR_N"/>
    <property type="match status" value="1"/>
</dbReference>
<dbReference type="EMBL" id="LGTW01000023">
    <property type="protein sequence ID" value="KWX20965.1"/>
    <property type="molecule type" value="Genomic_DNA"/>
</dbReference>
<feature type="domain" description="HTH tetR-type" evidence="5">
    <location>
        <begin position="19"/>
        <end position="79"/>
    </location>
</feature>
<dbReference type="Proteomes" id="UP000070612">
    <property type="component" value="Unassembled WGS sequence"/>
</dbReference>
<dbReference type="STRING" id="59750.AWC31_10820"/>
<keyword evidence="2 4" id="KW-0238">DNA-binding</keyword>
<evidence type="ECO:0000256" key="4">
    <source>
        <dbReference type="PROSITE-ProRule" id="PRU00335"/>
    </source>
</evidence>
<keyword evidence="1" id="KW-0805">Transcription regulation</keyword>
<dbReference type="PANTHER" id="PTHR30055:SF234">
    <property type="entry name" value="HTH-TYPE TRANSCRIPTIONAL REGULATOR BETI"/>
    <property type="match status" value="1"/>
</dbReference>
<proteinExistence type="predicted"/>
<dbReference type="Gene3D" id="1.10.357.10">
    <property type="entry name" value="Tetracycline Repressor, domain 2"/>
    <property type="match status" value="1"/>
</dbReference>
<dbReference type="GO" id="GO:0000976">
    <property type="term" value="F:transcription cis-regulatory region binding"/>
    <property type="evidence" value="ECO:0007669"/>
    <property type="project" value="TreeGrafter"/>
</dbReference>
<evidence type="ECO:0000256" key="1">
    <source>
        <dbReference type="ARBA" id="ARBA00023015"/>
    </source>
</evidence>
<accession>A0A132PF53</accession>
<dbReference type="SUPFAM" id="SSF46689">
    <property type="entry name" value="Homeodomain-like"/>
    <property type="match status" value="1"/>
</dbReference>
<comment type="caution">
    <text evidence="6">The sequence shown here is derived from an EMBL/GenBank/DDBJ whole genome shotgun (WGS) entry which is preliminary data.</text>
</comment>
<dbReference type="InterPro" id="IPR009057">
    <property type="entry name" value="Homeodomain-like_sf"/>
</dbReference>
<protein>
    <submittedName>
        <fullName evidence="6">TetR family transcriptional regulator</fullName>
    </submittedName>
</protein>
<dbReference type="InterPro" id="IPR050109">
    <property type="entry name" value="HTH-type_TetR-like_transc_reg"/>
</dbReference>
<dbReference type="PATRIC" id="fig|59750.3.peg.3528"/>
<keyword evidence="3" id="KW-0804">Transcription</keyword>
<evidence type="ECO:0000256" key="3">
    <source>
        <dbReference type="ARBA" id="ARBA00023163"/>
    </source>
</evidence>
<evidence type="ECO:0000313" key="6">
    <source>
        <dbReference type="EMBL" id="KWX20965.1"/>
    </source>
</evidence>